<dbReference type="EMBL" id="JZEY01000054">
    <property type="protein sequence ID" value="KKB08819.1"/>
    <property type="molecule type" value="Genomic_DNA"/>
</dbReference>
<gene>
    <name evidence="2" type="ORF">VE26_01755</name>
</gene>
<organism evidence="2 3">
    <name type="scientific">Devosia chinhatensis</name>
    <dbReference type="NCBI Taxonomy" id="429727"/>
    <lineage>
        <taxon>Bacteria</taxon>
        <taxon>Pseudomonadati</taxon>
        <taxon>Pseudomonadota</taxon>
        <taxon>Alphaproteobacteria</taxon>
        <taxon>Hyphomicrobiales</taxon>
        <taxon>Devosiaceae</taxon>
        <taxon>Devosia</taxon>
    </lineage>
</organism>
<accession>A0A0F5FIU7</accession>
<comment type="caution">
    <text evidence="2">The sequence shown here is derived from an EMBL/GenBank/DDBJ whole genome shotgun (WGS) entry which is preliminary data.</text>
</comment>
<proteinExistence type="predicted"/>
<keyword evidence="3" id="KW-1185">Reference proteome</keyword>
<evidence type="ECO:0000256" key="1">
    <source>
        <dbReference type="SAM" id="MobiDB-lite"/>
    </source>
</evidence>
<evidence type="ECO:0000313" key="2">
    <source>
        <dbReference type="EMBL" id="KKB08819.1"/>
    </source>
</evidence>
<evidence type="ECO:0000313" key="3">
    <source>
        <dbReference type="Proteomes" id="UP000033649"/>
    </source>
</evidence>
<name>A0A0F5FIU7_9HYPH</name>
<dbReference type="PATRIC" id="fig|429727.3.peg.372"/>
<dbReference type="Proteomes" id="UP000033649">
    <property type="component" value="Unassembled WGS sequence"/>
</dbReference>
<sequence>MSIRRKQMLQILATATGTVLAALGWALQRRMRGDAMDETIRRRLRLVELYQRMKSVGLDVRALDRLEGELTGPRSEQKRAETPENQTDTASVRVFR</sequence>
<dbReference type="AlphaFoldDB" id="A0A0F5FIU7"/>
<feature type="region of interest" description="Disordered" evidence="1">
    <location>
        <begin position="69"/>
        <end position="96"/>
    </location>
</feature>
<reference evidence="2 3" key="1">
    <citation type="submission" date="2015-03" db="EMBL/GenBank/DDBJ databases">
        <authorList>
            <person name="Hassan Y."/>
            <person name="Lepp D."/>
            <person name="Li X.-Z."/>
            <person name="Zhou T."/>
        </authorList>
    </citation>
    <scope>NUCLEOTIDE SEQUENCE [LARGE SCALE GENOMIC DNA]</scope>
    <source>
        <strain evidence="2 3">IPL18</strain>
    </source>
</reference>
<protein>
    <submittedName>
        <fullName evidence="2">Uncharacterized protein</fullName>
    </submittedName>
</protein>